<feature type="transmembrane region" description="Helical" evidence="2">
    <location>
        <begin position="79"/>
        <end position="100"/>
    </location>
</feature>
<dbReference type="InterPro" id="IPR042855">
    <property type="entry name" value="V_SNARE_CC"/>
</dbReference>
<dbReference type="GO" id="GO:0016020">
    <property type="term" value="C:membrane"/>
    <property type="evidence" value="ECO:0007669"/>
    <property type="project" value="InterPro"/>
</dbReference>
<dbReference type="Gene3D" id="1.20.5.110">
    <property type="match status" value="1"/>
</dbReference>
<gene>
    <name evidence="4" type="primary">Vamp1</name>
    <name evidence="4" type="ORF">EVAR_66100_1</name>
</gene>
<dbReference type="InterPro" id="IPR016444">
    <property type="entry name" value="Synaptobrevin/VAMP"/>
</dbReference>
<proteinExistence type="predicted"/>
<dbReference type="OrthoDB" id="10042941at2759"/>
<accession>A0A4C1ZU36</accession>
<feature type="domain" description="V-SNARE coiled-coil homology" evidence="3">
    <location>
        <begin position="17"/>
        <end position="77"/>
    </location>
</feature>
<dbReference type="PROSITE" id="PS50892">
    <property type="entry name" value="V_SNARE"/>
    <property type="match status" value="1"/>
</dbReference>
<keyword evidence="2" id="KW-0812">Transmembrane</keyword>
<evidence type="ECO:0000259" key="3">
    <source>
        <dbReference type="PROSITE" id="PS50892"/>
    </source>
</evidence>
<keyword evidence="1" id="KW-0175">Coiled coil</keyword>
<dbReference type="CDD" id="cd15870">
    <property type="entry name" value="R-SNARE_VAMP2"/>
    <property type="match status" value="1"/>
</dbReference>
<protein>
    <submittedName>
        <fullName evidence="4">Vesicle-associated membrane protein 1</fullName>
    </submittedName>
</protein>
<evidence type="ECO:0000256" key="1">
    <source>
        <dbReference type="PROSITE-ProRule" id="PRU00290"/>
    </source>
</evidence>
<sequence>MEEQGDNSATRVSTDNRLAKTKAKVNEVTDIMRINVEKILERDQRLTDLDDRAQVLQNRALDFNQQATRIKRKYWWKNLKMMLIIGAVGLVFLILIIVWATKGSGSTDNAVSITSTVAVPTNDMVTASAKQ</sequence>
<dbReference type="AlphaFoldDB" id="A0A4C1ZU36"/>
<evidence type="ECO:0000313" key="4">
    <source>
        <dbReference type="EMBL" id="GBP91510.1"/>
    </source>
</evidence>
<reference evidence="4 5" key="1">
    <citation type="journal article" date="2019" name="Commun. Biol.">
        <title>The bagworm genome reveals a unique fibroin gene that provides high tensile strength.</title>
        <authorList>
            <person name="Kono N."/>
            <person name="Nakamura H."/>
            <person name="Ohtoshi R."/>
            <person name="Tomita M."/>
            <person name="Numata K."/>
            <person name="Arakawa K."/>
        </authorList>
    </citation>
    <scope>NUCLEOTIDE SEQUENCE [LARGE SCALE GENOMIC DNA]</scope>
</reference>
<dbReference type="SUPFAM" id="SSF58038">
    <property type="entry name" value="SNARE fusion complex"/>
    <property type="match status" value="1"/>
</dbReference>
<dbReference type="EMBL" id="BGZK01002176">
    <property type="protein sequence ID" value="GBP91510.1"/>
    <property type="molecule type" value="Genomic_DNA"/>
</dbReference>
<dbReference type="Proteomes" id="UP000299102">
    <property type="component" value="Unassembled WGS sequence"/>
</dbReference>
<dbReference type="Pfam" id="PF00957">
    <property type="entry name" value="Synaptobrevin"/>
    <property type="match status" value="1"/>
</dbReference>
<organism evidence="4 5">
    <name type="scientific">Eumeta variegata</name>
    <name type="common">Bagworm moth</name>
    <name type="synonym">Eumeta japonica</name>
    <dbReference type="NCBI Taxonomy" id="151549"/>
    <lineage>
        <taxon>Eukaryota</taxon>
        <taxon>Metazoa</taxon>
        <taxon>Ecdysozoa</taxon>
        <taxon>Arthropoda</taxon>
        <taxon>Hexapoda</taxon>
        <taxon>Insecta</taxon>
        <taxon>Pterygota</taxon>
        <taxon>Neoptera</taxon>
        <taxon>Endopterygota</taxon>
        <taxon>Lepidoptera</taxon>
        <taxon>Glossata</taxon>
        <taxon>Ditrysia</taxon>
        <taxon>Tineoidea</taxon>
        <taxon>Psychidae</taxon>
        <taxon>Oiketicinae</taxon>
        <taxon>Eumeta</taxon>
    </lineage>
</organism>
<keyword evidence="2" id="KW-1133">Transmembrane helix</keyword>
<evidence type="ECO:0000256" key="2">
    <source>
        <dbReference type="SAM" id="Phobius"/>
    </source>
</evidence>
<keyword evidence="5" id="KW-1185">Reference proteome</keyword>
<comment type="caution">
    <text evidence="4">The sequence shown here is derived from an EMBL/GenBank/DDBJ whole genome shotgun (WGS) entry which is preliminary data.</text>
</comment>
<dbReference type="GO" id="GO:0016192">
    <property type="term" value="P:vesicle-mediated transport"/>
    <property type="evidence" value="ECO:0007669"/>
    <property type="project" value="InterPro"/>
</dbReference>
<keyword evidence="2" id="KW-0472">Membrane</keyword>
<dbReference type="STRING" id="151549.A0A4C1ZU36"/>
<dbReference type="PANTHER" id="PTHR45701">
    <property type="entry name" value="SYNAPTOBREVIN FAMILY MEMBER"/>
    <property type="match status" value="1"/>
</dbReference>
<evidence type="ECO:0000313" key="5">
    <source>
        <dbReference type="Proteomes" id="UP000299102"/>
    </source>
</evidence>
<dbReference type="PRINTS" id="PR00219">
    <property type="entry name" value="SYNAPTOBREVN"/>
</dbReference>
<dbReference type="InterPro" id="IPR001388">
    <property type="entry name" value="Synaptobrevin-like"/>
</dbReference>
<name>A0A4C1ZU36_EUMVA</name>